<sequence>MTAPSEDSTLQSDLSNTQENAPTNIPRRRNTIWSDTVDEELVACLSPKELNRQEALFEIIKTEHEYVRYLRLIEEYFITPIKQAEEIYCKRIIPESLNKVFNSISYFLFIHETISNTLNERQENQFPLIRSISDIFLTYVWVFRAYIPYIIHYEDAVRELDECIRKKDKLGRLVRKQQKSPTCRNMPLSAYLLKPFQRLLVYPELIVNLLKGTDKEGFDYDDTASLKTKVEEVLSDVVEMKRNHDNMERLRELETRIQGLGPFRLAINNRQLLRESPACQGSITLKKQPSLRKSLTVKSSATTSHSVQNLYTLECNDIVLLAERTGATKDGHPVYKLVSKPPLPNLDDEQIGIYYDDEQIILKGTNNDFDYEDTASLKTFETFDSFKTLKTKLNKLFAGVKEQKREHYNIEIRKLFRESLTSLKSISLTKQPPLEKLLTVMSSPITNPNRHLVQNLCTLECKNNILLVERTSVTKGLIHRHRPQMMNK</sequence>
<evidence type="ECO:0000256" key="2">
    <source>
        <dbReference type="ARBA" id="ARBA00022490"/>
    </source>
</evidence>
<gene>
    <name evidence="6" type="ORF">RCL2_001214600</name>
    <name evidence="5" type="ORF">RclHR1_00050007</name>
</gene>
<reference evidence="6" key="2">
    <citation type="submission" date="2019-10" db="EMBL/GenBank/DDBJ databases">
        <title>Conservation and host-specific expression of non-tandemly repeated heterogenous ribosome RNA gene in arbuscular mycorrhizal fungi.</title>
        <authorList>
            <person name="Maeda T."/>
            <person name="Kobayashi Y."/>
            <person name="Nakagawa T."/>
            <person name="Ezawa T."/>
            <person name="Yamaguchi K."/>
            <person name="Bino T."/>
            <person name="Nishimoto Y."/>
            <person name="Shigenobu S."/>
            <person name="Kawaguchi M."/>
        </authorList>
    </citation>
    <scope>NUCLEOTIDE SEQUENCE</scope>
    <source>
        <strain evidence="6">HR1</strain>
    </source>
</reference>
<protein>
    <submittedName>
        <fullName evidence="6">Dbl homology domain-containing protein</fullName>
    </submittedName>
</protein>
<organism evidence="5 7">
    <name type="scientific">Rhizophagus clarus</name>
    <dbReference type="NCBI Taxonomy" id="94130"/>
    <lineage>
        <taxon>Eukaryota</taxon>
        <taxon>Fungi</taxon>
        <taxon>Fungi incertae sedis</taxon>
        <taxon>Mucoromycota</taxon>
        <taxon>Glomeromycotina</taxon>
        <taxon>Glomeromycetes</taxon>
        <taxon>Glomerales</taxon>
        <taxon>Glomeraceae</taxon>
        <taxon>Rhizophagus</taxon>
    </lineage>
</organism>
<dbReference type="PROSITE" id="PS50010">
    <property type="entry name" value="DH_2"/>
    <property type="match status" value="1"/>
</dbReference>
<evidence type="ECO:0000313" key="5">
    <source>
        <dbReference type="EMBL" id="GBC03099.1"/>
    </source>
</evidence>
<feature type="domain" description="DH" evidence="4">
    <location>
        <begin position="51"/>
        <end position="240"/>
    </location>
</feature>
<evidence type="ECO:0000313" key="7">
    <source>
        <dbReference type="Proteomes" id="UP000247702"/>
    </source>
</evidence>
<evidence type="ECO:0000259" key="4">
    <source>
        <dbReference type="PROSITE" id="PS50010"/>
    </source>
</evidence>
<dbReference type="Gene3D" id="1.20.900.10">
    <property type="entry name" value="Dbl homology (DH) domain"/>
    <property type="match status" value="1"/>
</dbReference>
<dbReference type="InterPro" id="IPR035899">
    <property type="entry name" value="DBL_dom_sf"/>
</dbReference>
<dbReference type="CDD" id="cd00160">
    <property type="entry name" value="RhoGEF"/>
    <property type="match status" value="1"/>
</dbReference>
<evidence type="ECO:0000256" key="3">
    <source>
        <dbReference type="SAM" id="MobiDB-lite"/>
    </source>
</evidence>
<name>A0A2Z6SDW4_9GLOM</name>
<dbReference type="EMBL" id="BLAL01000087">
    <property type="protein sequence ID" value="GES85055.1"/>
    <property type="molecule type" value="Genomic_DNA"/>
</dbReference>
<evidence type="ECO:0000256" key="1">
    <source>
        <dbReference type="ARBA" id="ARBA00004496"/>
    </source>
</evidence>
<keyword evidence="7" id="KW-1185">Reference proteome</keyword>
<feature type="region of interest" description="Disordered" evidence="3">
    <location>
        <begin position="1"/>
        <end position="29"/>
    </location>
</feature>
<dbReference type="SMART" id="SM00325">
    <property type="entry name" value="RhoGEF"/>
    <property type="match status" value="1"/>
</dbReference>
<dbReference type="GO" id="GO:0035025">
    <property type="term" value="P:positive regulation of Rho protein signal transduction"/>
    <property type="evidence" value="ECO:0007669"/>
    <property type="project" value="TreeGrafter"/>
</dbReference>
<dbReference type="STRING" id="94130.A0A2Z6SDW4"/>
<dbReference type="PANTHER" id="PTHR46006:SF7">
    <property type="entry name" value="DH DOMAIN-CONTAINING PROTEIN"/>
    <property type="match status" value="1"/>
</dbReference>
<accession>A0A2Z6SDW4</accession>
<evidence type="ECO:0000313" key="6">
    <source>
        <dbReference type="EMBL" id="GES85055.1"/>
    </source>
</evidence>
<dbReference type="OrthoDB" id="1716625at2759"/>
<feature type="compositionally biased region" description="Polar residues" evidence="3">
    <location>
        <begin position="1"/>
        <end position="23"/>
    </location>
</feature>
<reference evidence="5 7" key="1">
    <citation type="submission" date="2017-11" db="EMBL/GenBank/DDBJ databases">
        <title>The genome of Rhizophagus clarus HR1 reveals common genetic basis of auxotrophy among arbuscular mycorrhizal fungi.</title>
        <authorList>
            <person name="Kobayashi Y."/>
        </authorList>
    </citation>
    <scope>NUCLEOTIDE SEQUENCE [LARGE SCALE GENOMIC DNA]</scope>
    <source>
        <strain evidence="5 7">HR1</strain>
    </source>
</reference>
<dbReference type="InterPro" id="IPR000219">
    <property type="entry name" value="DH_dom"/>
</dbReference>
<dbReference type="GO" id="GO:0005737">
    <property type="term" value="C:cytoplasm"/>
    <property type="evidence" value="ECO:0007669"/>
    <property type="project" value="UniProtKB-SubCell"/>
</dbReference>
<dbReference type="GO" id="GO:0005085">
    <property type="term" value="F:guanyl-nucleotide exchange factor activity"/>
    <property type="evidence" value="ECO:0007669"/>
    <property type="project" value="InterPro"/>
</dbReference>
<dbReference type="Proteomes" id="UP000247702">
    <property type="component" value="Unassembled WGS sequence"/>
</dbReference>
<dbReference type="Proteomes" id="UP000615446">
    <property type="component" value="Unassembled WGS sequence"/>
</dbReference>
<dbReference type="Pfam" id="PF00621">
    <property type="entry name" value="RhoGEF"/>
    <property type="match status" value="1"/>
</dbReference>
<proteinExistence type="predicted"/>
<comment type="caution">
    <text evidence="5">The sequence shown here is derived from an EMBL/GenBank/DDBJ whole genome shotgun (WGS) entry which is preliminary data.</text>
</comment>
<dbReference type="InterPro" id="IPR051480">
    <property type="entry name" value="Endocytic_GEF_Adapter"/>
</dbReference>
<dbReference type="EMBL" id="BEXD01003870">
    <property type="protein sequence ID" value="GBC03099.1"/>
    <property type="molecule type" value="Genomic_DNA"/>
</dbReference>
<dbReference type="AlphaFoldDB" id="A0A2Z6SDW4"/>
<dbReference type="SUPFAM" id="SSF48065">
    <property type="entry name" value="DBL homology domain (DH-domain)"/>
    <property type="match status" value="1"/>
</dbReference>
<keyword evidence="2" id="KW-0963">Cytoplasm</keyword>
<dbReference type="PANTHER" id="PTHR46006">
    <property type="entry name" value="RHO GUANINE NUCLEOTIDE EXCHANGE FACTOR AT 64C, ISOFORM A"/>
    <property type="match status" value="1"/>
</dbReference>
<comment type="subcellular location">
    <subcellularLocation>
        <location evidence="1">Cytoplasm</location>
    </subcellularLocation>
</comment>